<organism evidence="8 9">
    <name type="scientific">Lautropia dentalis</name>
    <dbReference type="NCBI Taxonomy" id="2490857"/>
    <lineage>
        <taxon>Bacteria</taxon>
        <taxon>Pseudomonadati</taxon>
        <taxon>Pseudomonadota</taxon>
        <taxon>Betaproteobacteria</taxon>
        <taxon>Burkholderiales</taxon>
        <taxon>Burkholderiaceae</taxon>
        <taxon>Lautropia</taxon>
    </lineage>
</organism>
<keyword evidence="3" id="KW-1003">Cell membrane</keyword>
<gene>
    <name evidence="8" type="ORF">EHV23_07760</name>
</gene>
<dbReference type="InterPro" id="IPR051907">
    <property type="entry name" value="DoxX-like_oxidoreductase"/>
</dbReference>
<keyword evidence="6 7" id="KW-0472">Membrane</keyword>
<dbReference type="GO" id="GO:0005886">
    <property type="term" value="C:plasma membrane"/>
    <property type="evidence" value="ECO:0007669"/>
    <property type="project" value="UniProtKB-SubCell"/>
</dbReference>
<comment type="subcellular location">
    <subcellularLocation>
        <location evidence="1">Cell membrane</location>
        <topology evidence="1">Multi-pass membrane protein</topology>
    </subcellularLocation>
</comment>
<evidence type="ECO:0000313" key="9">
    <source>
        <dbReference type="Proteomes" id="UP000270261"/>
    </source>
</evidence>
<evidence type="ECO:0000256" key="5">
    <source>
        <dbReference type="ARBA" id="ARBA00022989"/>
    </source>
</evidence>
<dbReference type="OrthoDB" id="346004at2"/>
<proteinExistence type="inferred from homology"/>
<dbReference type="EMBL" id="RRUE01000001">
    <property type="protein sequence ID" value="RRN45972.1"/>
    <property type="molecule type" value="Genomic_DNA"/>
</dbReference>
<evidence type="ECO:0000256" key="4">
    <source>
        <dbReference type="ARBA" id="ARBA00022692"/>
    </source>
</evidence>
<evidence type="ECO:0000256" key="7">
    <source>
        <dbReference type="SAM" id="Phobius"/>
    </source>
</evidence>
<evidence type="ECO:0000313" key="8">
    <source>
        <dbReference type="EMBL" id="RRN45972.1"/>
    </source>
</evidence>
<evidence type="ECO:0000256" key="1">
    <source>
        <dbReference type="ARBA" id="ARBA00004651"/>
    </source>
</evidence>
<comment type="caution">
    <text evidence="8">The sequence shown here is derived from an EMBL/GenBank/DDBJ whole genome shotgun (WGS) entry which is preliminary data.</text>
</comment>
<evidence type="ECO:0000256" key="6">
    <source>
        <dbReference type="ARBA" id="ARBA00023136"/>
    </source>
</evidence>
<dbReference type="InterPro" id="IPR032808">
    <property type="entry name" value="DoxX"/>
</dbReference>
<feature type="transmembrane region" description="Helical" evidence="7">
    <location>
        <begin position="7"/>
        <end position="26"/>
    </location>
</feature>
<evidence type="ECO:0000256" key="3">
    <source>
        <dbReference type="ARBA" id="ARBA00022475"/>
    </source>
</evidence>
<protein>
    <submittedName>
        <fullName evidence="8">DoxX family protein</fullName>
    </submittedName>
</protein>
<feature type="transmembrane region" description="Helical" evidence="7">
    <location>
        <begin position="46"/>
        <end position="63"/>
    </location>
</feature>
<dbReference type="PANTHER" id="PTHR33452:SF4">
    <property type="entry name" value="BLL4328 PROTEIN"/>
    <property type="match status" value="1"/>
</dbReference>
<dbReference type="Pfam" id="PF07681">
    <property type="entry name" value="DoxX"/>
    <property type="match status" value="1"/>
</dbReference>
<dbReference type="RefSeq" id="WP_125095398.1">
    <property type="nucleotide sequence ID" value="NZ_RRUE01000001.1"/>
</dbReference>
<name>A0A426FTE0_9BURK</name>
<dbReference type="PANTHER" id="PTHR33452">
    <property type="entry name" value="OXIDOREDUCTASE CATD-RELATED"/>
    <property type="match status" value="1"/>
</dbReference>
<keyword evidence="4 7" id="KW-0812">Transmembrane</keyword>
<reference evidence="8 9" key="1">
    <citation type="submission" date="2018-11" db="EMBL/GenBank/DDBJ databases">
        <title>Genome sequencing of Lautropia sp. KCOM 2505 (= ChDC F240).</title>
        <authorList>
            <person name="Kook J.-K."/>
            <person name="Park S.-N."/>
            <person name="Lim Y.K."/>
        </authorList>
    </citation>
    <scope>NUCLEOTIDE SEQUENCE [LARGE SCALE GENOMIC DNA]</scope>
    <source>
        <strain evidence="8 9">KCOM 2505</strain>
    </source>
</reference>
<dbReference type="Proteomes" id="UP000270261">
    <property type="component" value="Unassembled WGS sequence"/>
</dbReference>
<keyword evidence="5 7" id="KW-1133">Transmembrane helix</keyword>
<feature type="transmembrane region" description="Helical" evidence="7">
    <location>
        <begin position="103"/>
        <end position="123"/>
    </location>
</feature>
<feature type="transmembrane region" description="Helical" evidence="7">
    <location>
        <begin position="70"/>
        <end position="88"/>
    </location>
</feature>
<sequence>MNFLSRFQSPLLSVLRIVTAYLYIWHGTSKVFGFPASMGDISGNPMMIAAAALELIGGALLILGLFTRPVAFILSGQMAVAYFMAHAAQGNPLLPLANGGESAVLFCFIFLYIAAAGAGSLSVDHLRGKR</sequence>
<keyword evidence="9" id="KW-1185">Reference proteome</keyword>
<dbReference type="AlphaFoldDB" id="A0A426FTE0"/>
<evidence type="ECO:0000256" key="2">
    <source>
        <dbReference type="ARBA" id="ARBA00006679"/>
    </source>
</evidence>
<accession>A0A426FTE0</accession>
<comment type="similarity">
    <text evidence="2">Belongs to the DoxX family.</text>
</comment>